<keyword evidence="4 7" id="KW-0472">Membrane</keyword>
<feature type="transmembrane region" description="Helical" evidence="7">
    <location>
        <begin position="175"/>
        <end position="200"/>
    </location>
</feature>
<feature type="transmembrane region" description="Helical" evidence="7">
    <location>
        <begin position="17"/>
        <end position="36"/>
    </location>
</feature>
<evidence type="ECO:0000259" key="8">
    <source>
        <dbReference type="Pfam" id="PF20684"/>
    </source>
</evidence>
<evidence type="ECO:0000256" key="7">
    <source>
        <dbReference type="SAM" id="Phobius"/>
    </source>
</evidence>
<sequence>MGDFDQVFIDELKTQSWALYSVGIFLIALRLFARWRRLGFKGYQPDDYVMMLSGGLFTCLIVCLNVIAQGGGSNLFPPELFVTFTQEEIDERIYGSKIVIISEQAMLNLIYSIKVCMMILYTRLTLGLQQQKLLRYLAIYVAIGWTATEITFFTACRPFEGYWGVPPPDDQCTTLQYYAIVQGCFNISSDILMLAVPIPLVLKLKMPPKQKVVLVFIFSLGSFVIIAALLTKIFNLSNVWDPSYMLWYVRESSVAIYVSNLPMIWPLIREWVPFLRTVNSTAYNKHTKTASGTIRPAQRRLRKGSRDLDSSTLNRSGSLKAAITAVANYSRPSRKTSRDSFDDDMYDLEMGMKATNYVTPNDVKTNAGMGLGITNNIARKKDDHETSESQERILGSLGVQRTVMETQQPGGISVQRTIVVHEEMIRAPSVAEIRDVKDWEDVTSDGDGQTRLYDWERRDAPSRASFEIGIKA</sequence>
<keyword evidence="3 7" id="KW-1133">Transmembrane helix</keyword>
<feature type="region of interest" description="Disordered" evidence="6">
    <location>
        <begin position="287"/>
        <end position="313"/>
    </location>
</feature>
<proteinExistence type="inferred from homology"/>
<evidence type="ECO:0000256" key="1">
    <source>
        <dbReference type="ARBA" id="ARBA00004141"/>
    </source>
</evidence>
<accession>A0ABR2V8N9</accession>
<evidence type="ECO:0000256" key="2">
    <source>
        <dbReference type="ARBA" id="ARBA00022692"/>
    </source>
</evidence>
<protein>
    <submittedName>
        <fullName evidence="9">UbiD family decarboxylase</fullName>
    </submittedName>
</protein>
<dbReference type="PANTHER" id="PTHR33048">
    <property type="entry name" value="PTH11-LIKE INTEGRAL MEMBRANE PROTEIN (AFU_ORTHOLOGUE AFUA_5G11245)"/>
    <property type="match status" value="1"/>
</dbReference>
<comment type="similarity">
    <text evidence="5">Belongs to the SAT4 family.</text>
</comment>
<keyword evidence="10" id="KW-1185">Reference proteome</keyword>
<evidence type="ECO:0000313" key="10">
    <source>
        <dbReference type="Proteomes" id="UP001408356"/>
    </source>
</evidence>
<name>A0ABR2V8N9_9PEZI</name>
<dbReference type="EMBL" id="JARVKF010000079">
    <property type="protein sequence ID" value="KAK9423277.1"/>
    <property type="molecule type" value="Genomic_DNA"/>
</dbReference>
<evidence type="ECO:0000256" key="4">
    <source>
        <dbReference type="ARBA" id="ARBA00023136"/>
    </source>
</evidence>
<feature type="domain" description="Rhodopsin" evidence="8">
    <location>
        <begin position="29"/>
        <end position="269"/>
    </location>
</feature>
<evidence type="ECO:0000256" key="6">
    <source>
        <dbReference type="SAM" id="MobiDB-lite"/>
    </source>
</evidence>
<keyword evidence="2 7" id="KW-0812">Transmembrane</keyword>
<comment type="subcellular location">
    <subcellularLocation>
        <location evidence="1">Membrane</location>
        <topology evidence="1">Multi-pass membrane protein</topology>
    </subcellularLocation>
</comment>
<evidence type="ECO:0000256" key="3">
    <source>
        <dbReference type="ARBA" id="ARBA00022989"/>
    </source>
</evidence>
<gene>
    <name evidence="9" type="ORF">SUNI508_04171</name>
</gene>
<dbReference type="PANTHER" id="PTHR33048:SF149">
    <property type="entry name" value="UBID FAMILY DECARBOXYLASE"/>
    <property type="match status" value="1"/>
</dbReference>
<dbReference type="Proteomes" id="UP001408356">
    <property type="component" value="Unassembled WGS sequence"/>
</dbReference>
<reference evidence="9 10" key="1">
    <citation type="journal article" date="2024" name="J. Plant Pathol.">
        <title>Sequence and assembly of the genome of Seiridium unicorne, isolate CBS 538.82, causal agent of cypress canker disease.</title>
        <authorList>
            <person name="Scali E."/>
            <person name="Rocca G.D."/>
            <person name="Danti R."/>
            <person name="Garbelotto M."/>
            <person name="Barberini S."/>
            <person name="Baroncelli R."/>
            <person name="Emiliani G."/>
        </authorList>
    </citation>
    <scope>NUCLEOTIDE SEQUENCE [LARGE SCALE GENOMIC DNA]</scope>
    <source>
        <strain evidence="9 10">BM-138-508</strain>
    </source>
</reference>
<feature type="transmembrane region" description="Helical" evidence="7">
    <location>
        <begin position="98"/>
        <end position="121"/>
    </location>
</feature>
<feature type="transmembrane region" description="Helical" evidence="7">
    <location>
        <begin position="212"/>
        <end position="234"/>
    </location>
</feature>
<dbReference type="Pfam" id="PF20684">
    <property type="entry name" value="Fung_rhodopsin"/>
    <property type="match status" value="1"/>
</dbReference>
<organism evidence="9 10">
    <name type="scientific">Seiridium unicorne</name>
    <dbReference type="NCBI Taxonomy" id="138068"/>
    <lineage>
        <taxon>Eukaryota</taxon>
        <taxon>Fungi</taxon>
        <taxon>Dikarya</taxon>
        <taxon>Ascomycota</taxon>
        <taxon>Pezizomycotina</taxon>
        <taxon>Sordariomycetes</taxon>
        <taxon>Xylariomycetidae</taxon>
        <taxon>Amphisphaeriales</taxon>
        <taxon>Sporocadaceae</taxon>
        <taxon>Seiridium</taxon>
    </lineage>
</organism>
<dbReference type="InterPro" id="IPR052337">
    <property type="entry name" value="SAT4-like"/>
</dbReference>
<evidence type="ECO:0000256" key="5">
    <source>
        <dbReference type="ARBA" id="ARBA00038359"/>
    </source>
</evidence>
<feature type="transmembrane region" description="Helical" evidence="7">
    <location>
        <begin position="254"/>
        <end position="272"/>
    </location>
</feature>
<evidence type="ECO:0000313" key="9">
    <source>
        <dbReference type="EMBL" id="KAK9423277.1"/>
    </source>
</evidence>
<feature type="transmembrane region" description="Helical" evidence="7">
    <location>
        <begin position="48"/>
        <end position="68"/>
    </location>
</feature>
<comment type="caution">
    <text evidence="9">The sequence shown here is derived from an EMBL/GenBank/DDBJ whole genome shotgun (WGS) entry which is preliminary data.</text>
</comment>
<dbReference type="InterPro" id="IPR049326">
    <property type="entry name" value="Rhodopsin_dom_fungi"/>
</dbReference>
<feature type="transmembrane region" description="Helical" evidence="7">
    <location>
        <begin position="133"/>
        <end position="155"/>
    </location>
</feature>